<gene>
    <name evidence="9" type="ORF">IEE83_10400</name>
</gene>
<dbReference type="InterPro" id="IPR003423">
    <property type="entry name" value="OMP_efflux"/>
</dbReference>
<reference evidence="10" key="1">
    <citation type="submission" date="2023-07" db="EMBL/GenBank/DDBJ databases">
        <title>Dyadobacter sp. nov 'subterranea' isolated from contaminted grondwater.</title>
        <authorList>
            <person name="Szabo I."/>
            <person name="Al-Omari J."/>
            <person name="Szerdahelyi S.G."/>
            <person name="Rado J."/>
        </authorList>
    </citation>
    <scope>NUCLEOTIDE SEQUENCE [LARGE SCALE GENOMIC DNA]</scope>
    <source>
        <strain evidence="10">UP-52</strain>
    </source>
</reference>
<sequence length="453" mass="52068">MLSSIQYMCYRHKLILSSLLLCSVAFQNTFAETNLTPKDTLKLSLQQIWQQAELQNKSVKISQLKINSSLENLKDAKAERLPEINTGTKYARISNLPIYENGILNTPSYFPVLHNYFQLNTEASVVVYNGQKLKNQVKEEEVENQISSIEKDMTVSDIKFKATAYYLELERNLLFKDLVNANIHEQQKRLDQIRELFKHGVILRSDVLRAELSLSKQKMLLVEIENTIAINNQKLDVLIGLPENTFLNPSEDVKSQVDSIKLYDEYLTDAFSNAYGIRISEKETELKQLALKIVKSGNLPKVTAYAEYGYTYPQIFLYPYAGALYGLGQAGVKISYTLSSLYQNKHKVKSAEIQAEKQHLIHSNEEDALRVQVNEAYVRYNESLKRVKVSEENIHQASETYRIVYNTYFNQLALLTDLLDADTQLLQSKFDLTSAQIRAKLEYYYLMKTIGNL</sequence>
<evidence type="ECO:0000313" key="10">
    <source>
        <dbReference type="Proteomes" id="UP000634134"/>
    </source>
</evidence>
<evidence type="ECO:0000256" key="3">
    <source>
        <dbReference type="ARBA" id="ARBA00022448"/>
    </source>
</evidence>
<evidence type="ECO:0000256" key="7">
    <source>
        <dbReference type="ARBA" id="ARBA00023237"/>
    </source>
</evidence>
<feature type="chain" id="PRO_5047249704" evidence="8">
    <location>
        <begin position="32"/>
        <end position="453"/>
    </location>
</feature>
<dbReference type="Gene3D" id="1.20.1600.10">
    <property type="entry name" value="Outer membrane efflux proteins (OEP)"/>
    <property type="match status" value="1"/>
</dbReference>
<dbReference type="EMBL" id="JACYGY010000001">
    <property type="protein sequence ID" value="MBE9462293.1"/>
    <property type="molecule type" value="Genomic_DNA"/>
</dbReference>
<keyword evidence="3" id="KW-0813">Transport</keyword>
<accession>A0ABR9W9X8</accession>
<keyword evidence="4" id="KW-1134">Transmembrane beta strand</keyword>
<keyword evidence="10" id="KW-1185">Reference proteome</keyword>
<evidence type="ECO:0000256" key="5">
    <source>
        <dbReference type="ARBA" id="ARBA00022692"/>
    </source>
</evidence>
<organism evidence="9 10">
    <name type="scientific">Dyadobacter subterraneus</name>
    <dbReference type="NCBI Taxonomy" id="2773304"/>
    <lineage>
        <taxon>Bacteria</taxon>
        <taxon>Pseudomonadati</taxon>
        <taxon>Bacteroidota</taxon>
        <taxon>Cytophagia</taxon>
        <taxon>Cytophagales</taxon>
        <taxon>Spirosomataceae</taxon>
        <taxon>Dyadobacter</taxon>
    </lineage>
</organism>
<dbReference type="PANTHER" id="PTHR30026">
    <property type="entry name" value="OUTER MEMBRANE PROTEIN TOLC"/>
    <property type="match status" value="1"/>
</dbReference>
<keyword evidence="5" id="KW-0812">Transmembrane</keyword>
<evidence type="ECO:0000256" key="4">
    <source>
        <dbReference type="ARBA" id="ARBA00022452"/>
    </source>
</evidence>
<feature type="signal peptide" evidence="8">
    <location>
        <begin position="1"/>
        <end position="31"/>
    </location>
</feature>
<evidence type="ECO:0000313" key="9">
    <source>
        <dbReference type="EMBL" id="MBE9462293.1"/>
    </source>
</evidence>
<evidence type="ECO:0000256" key="1">
    <source>
        <dbReference type="ARBA" id="ARBA00004442"/>
    </source>
</evidence>
<proteinExistence type="inferred from homology"/>
<name>A0ABR9W9X8_9BACT</name>
<protein>
    <submittedName>
        <fullName evidence="9">TolC family protein</fullName>
    </submittedName>
</protein>
<dbReference type="Proteomes" id="UP000634134">
    <property type="component" value="Unassembled WGS sequence"/>
</dbReference>
<evidence type="ECO:0000256" key="2">
    <source>
        <dbReference type="ARBA" id="ARBA00007613"/>
    </source>
</evidence>
<dbReference type="Pfam" id="PF02321">
    <property type="entry name" value="OEP"/>
    <property type="match status" value="2"/>
</dbReference>
<comment type="caution">
    <text evidence="9">The sequence shown here is derived from an EMBL/GenBank/DDBJ whole genome shotgun (WGS) entry which is preliminary data.</text>
</comment>
<dbReference type="InterPro" id="IPR051906">
    <property type="entry name" value="TolC-like"/>
</dbReference>
<comment type="similarity">
    <text evidence="2">Belongs to the outer membrane factor (OMF) (TC 1.B.17) family.</text>
</comment>
<dbReference type="RefSeq" id="WP_194120510.1">
    <property type="nucleotide sequence ID" value="NZ_JACYGY010000001.1"/>
</dbReference>
<evidence type="ECO:0000256" key="8">
    <source>
        <dbReference type="SAM" id="SignalP"/>
    </source>
</evidence>
<keyword evidence="7" id="KW-0998">Cell outer membrane</keyword>
<dbReference type="PANTHER" id="PTHR30026:SF23">
    <property type="entry name" value="TO APRF-PUTATIVE OUTER MEMBRANE EFFLUX PROTEIN OR SECRETED ALKALINE PHOSPHATASE-RELATED"/>
    <property type="match status" value="1"/>
</dbReference>
<keyword evidence="6" id="KW-0472">Membrane</keyword>
<comment type="subcellular location">
    <subcellularLocation>
        <location evidence="1">Cell outer membrane</location>
    </subcellularLocation>
</comment>
<dbReference type="SUPFAM" id="SSF56954">
    <property type="entry name" value="Outer membrane efflux proteins (OEP)"/>
    <property type="match status" value="1"/>
</dbReference>
<evidence type="ECO:0000256" key="6">
    <source>
        <dbReference type="ARBA" id="ARBA00023136"/>
    </source>
</evidence>
<keyword evidence="8" id="KW-0732">Signal</keyword>